<dbReference type="InterPro" id="IPR020215">
    <property type="entry name" value="EbsA-like"/>
</dbReference>
<dbReference type="AlphaFoldDB" id="A0A1I5WRA1"/>
<sequence>MKRNKMFKVILSFEPAYQIIYWSVCWLTFFIAVIAALEYTTFNWISVLFGILAVGLIVLARALQLSIENQQFIFAYFRKKKIISAESITKIMFSSTRGLILFNNDDVEPYRFYLNQKNKQRFLSYVKVSYPGILLEEQQEIFSEY</sequence>
<organism evidence="2 3">
    <name type="scientific">Desemzia incerta</name>
    <dbReference type="NCBI Taxonomy" id="82801"/>
    <lineage>
        <taxon>Bacteria</taxon>
        <taxon>Bacillati</taxon>
        <taxon>Bacillota</taxon>
        <taxon>Bacilli</taxon>
        <taxon>Lactobacillales</taxon>
        <taxon>Carnobacteriaceae</taxon>
        <taxon>Desemzia</taxon>
    </lineage>
</organism>
<keyword evidence="1" id="KW-1133">Transmembrane helix</keyword>
<accession>A0A1I5WRA1</accession>
<proteinExistence type="predicted"/>
<keyword evidence="3" id="KW-1185">Reference proteome</keyword>
<gene>
    <name evidence="2" type="ORF">SAMN04488506_1036</name>
</gene>
<evidence type="ECO:0000313" key="3">
    <source>
        <dbReference type="Proteomes" id="UP000199136"/>
    </source>
</evidence>
<evidence type="ECO:0000313" key="2">
    <source>
        <dbReference type="EMBL" id="SFQ22091.1"/>
    </source>
</evidence>
<name>A0A1I5WRA1_9LACT</name>
<dbReference type="RefSeq" id="WP_143084237.1">
    <property type="nucleotide sequence ID" value="NZ_FOXW01000003.1"/>
</dbReference>
<keyword evidence="1" id="KW-0472">Membrane</keyword>
<dbReference type="OrthoDB" id="2156796at2"/>
<dbReference type="Proteomes" id="UP000199136">
    <property type="component" value="Unassembled WGS sequence"/>
</dbReference>
<keyword evidence="1" id="KW-0812">Transmembrane</keyword>
<dbReference type="Pfam" id="PF17255">
    <property type="entry name" value="EbsA"/>
    <property type="match status" value="1"/>
</dbReference>
<evidence type="ECO:0000256" key="1">
    <source>
        <dbReference type="SAM" id="Phobius"/>
    </source>
</evidence>
<feature type="transmembrane region" description="Helical" evidence="1">
    <location>
        <begin position="43"/>
        <end position="63"/>
    </location>
</feature>
<dbReference type="EMBL" id="FOXW01000003">
    <property type="protein sequence ID" value="SFQ22091.1"/>
    <property type="molecule type" value="Genomic_DNA"/>
</dbReference>
<evidence type="ECO:0008006" key="4">
    <source>
        <dbReference type="Google" id="ProtNLM"/>
    </source>
</evidence>
<feature type="transmembrane region" description="Helical" evidence="1">
    <location>
        <begin position="20"/>
        <end position="37"/>
    </location>
</feature>
<protein>
    <recommendedName>
        <fullName evidence="4">Pore-forming protein</fullName>
    </recommendedName>
</protein>
<reference evidence="2 3" key="1">
    <citation type="submission" date="2016-10" db="EMBL/GenBank/DDBJ databases">
        <authorList>
            <person name="de Groot N.N."/>
        </authorList>
    </citation>
    <scope>NUCLEOTIDE SEQUENCE [LARGE SCALE GENOMIC DNA]</scope>
    <source>
        <strain evidence="2 3">DSM 20581</strain>
    </source>
</reference>